<sequence>MPKAIILINTDVGAEEEVSKALSEIPEVKEVHIVYGVYDVVAIVEANTFDTLRNTVIAKIRRFPHIKSTTTLIVVER</sequence>
<reference evidence="3" key="1">
    <citation type="journal article" date="2020" name="mSystems">
        <title>Genome- and Community-Level Interaction Insights into Carbon Utilization and Element Cycling Functions of Hydrothermarchaeota in Hydrothermal Sediment.</title>
        <authorList>
            <person name="Zhou Z."/>
            <person name="Liu Y."/>
            <person name="Xu W."/>
            <person name="Pan J."/>
            <person name="Luo Z.H."/>
            <person name="Li M."/>
        </authorList>
    </citation>
    <scope>NUCLEOTIDE SEQUENCE [LARGE SCALE GENOMIC DNA]</scope>
    <source>
        <strain evidence="3">SpSt-658</strain>
    </source>
</reference>
<dbReference type="InterPro" id="IPR011008">
    <property type="entry name" value="Dimeric_a/b-barrel"/>
</dbReference>
<comment type="caution">
    <text evidence="3">The sequence shown here is derived from an EMBL/GenBank/DDBJ whole genome shotgun (WGS) entry which is preliminary data.</text>
</comment>
<gene>
    <name evidence="3" type="ORF">ENU31_00350</name>
</gene>
<dbReference type="Pfam" id="PF01037">
    <property type="entry name" value="AsnC_trans_reg"/>
    <property type="match status" value="1"/>
</dbReference>
<dbReference type="Gene3D" id="3.30.70.920">
    <property type="match status" value="1"/>
</dbReference>
<proteinExistence type="predicted"/>
<accession>A0A7C4CZY9</accession>
<protein>
    <submittedName>
        <fullName evidence="3">Lrp/AsnC family transcriptional regulator</fullName>
    </submittedName>
</protein>
<evidence type="ECO:0000256" key="1">
    <source>
        <dbReference type="ARBA" id="ARBA00029440"/>
    </source>
</evidence>
<feature type="domain" description="Transcription regulator AsnC/Lrp ligand binding" evidence="2">
    <location>
        <begin position="6"/>
        <end position="76"/>
    </location>
</feature>
<comment type="pathway">
    <text evidence="1">Amino-acid biosynthesis.</text>
</comment>
<dbReference type="InterPro" id="IPR019887">
    <property type="entry name" value="Tscrpt_reg_AsnC/Lrp_C"/>
</dbReference>
<dbReference type="SUPFAM" id="SSF54909">
    <property type="entry name" value="Dimeric alpha+beta barrel"/>
    <property type="match status" value="1"/>
</dbReference>
<dbReference type="AlphaFoldDB" id="A0A7C4CZY9"/>
<evidence type="ECO:0000259" key="2">
    <source>
        <dbReference type="Pfam" id="PF01037"/>
    </source>
</evidence>
<organism evidence="3">
    <name type="scientific">Ignisphaera aggregans</name>
    <dbReference type="NCBI Taxonomy" id="334771"/>
    <lineage>
        <taxon>Archaea</taxon>
        <taxon>Thermoproteota</taxon>
        <taxon>Thermoprotei</taxon>
        <taxon>Desulfurococcales</taxon>
        <taxon>Desulfurococcaceae</taxon>
        <taxon>Ignisphaera</taxon>
    </lineage>
</organism>
<evidence type="ECO:0000313" key="3">
    <source>
        <dbReference type="EMBL" id="HGM06846.1"/>
    </source>
</evidence>
<name>A0A7C4CZY9_9CREN</name>
<dbReference type="EMBL" id="DTCA01000016">
    <property type="protein sequence ID" value="HGM06846.1"/>
    <property type="molecule type" value="Genomic_DNA"/>
</dbReference>